<feature type="region of interest" description="Disordered" evidence="1">
    <location>
        <begin position="14"/>
        <end position="41"/>
    </location>
</feature>
<name>A0AAD4MWJ6_9BILA</name>
<comment type="caution">
    <text evidence="2">The sequence shown here is derived from an EMBL/GenBank/DDBJ whole genome shotgun (WGS) entry which is preliminary data.</text>
</comment>
<evidence type="ECO:0000256" key="1">
    <source>
        <dbReference type="SAM" id="MobiDB-lite"/>
    </source>
</evidence>
<dbReference type="AlphaFoldDB" id="A0AAD4MWJ6"/>
<proteinExistence type="predicted"/>
<protein>
    <submittedName>
        <fullName evidence="2">Uncharacterized protein</fullName>
    </submittedName>
</protein>
<evidence type="ECO:0000313" key="2">
    <source>
        <dbReference type="EMBL" id="KAI1705775.1"/>
    </source>
</evidence>
<evidence type="ECO:0000313" key="3">
    <source>
        <dbReference type="Proteomes" id="UP001201812"/>
    </source>
</evidence>
<gene>
    <name evidence="2" type="ORF">DdX_13387</name>
</gene>
<feature type="compositionally biased region" description="Basic and acidic residues" evidence="1">
    <location>
        <begin position="29"/>
        <end position="41"/>
    </location>
</feature>
<sequence>MQTNDWTKLQVCSPRSLKEGGRKRKWTSSKKDGTQSSAEFHDEISPATRKWCEISEKTKSLKFQAVLSADLYLFGFPVAEQANPLPAIITLTQISDVVVAKSEGNFDGWIPKQNKTHWRNEYPWLDKSYVTSERWRKAF</sequence>
<dbReference type="EMBL" id="JAKKPZ010000053">
    <property type="protein sequence ID" value="KAI1705775.1"/>
    <property type="molecule type" value="Genomic_DNA"/>
</dbReference>
<keyword evidence="3" id="KW-1185">Reference proteome</keyword>
<organism evidence="2 3">
    <name type="scientific">Ditylenchus destructor</name>
    <dbReference type="NCBI Taxonomy" id="166010"/>
    <lineage>
        <taxon>Eukaryota</taxon>
        <taxon>Metazoa</taxon>
        <taxon>Ecdysozoa</taxon>
        <taxon>Nematoda</taxon>
        <taxon>Chromadorea</taxon>
        <taxon>Rhabditida</taxon>
        <taxon>Tylenchina</taxon>
        <taxon>Tylenchomorpha</taxon>
        <taxon>Sphaerularioidea</taxon>
        <taxon>Anguinidae</taxon>
        <taxon>Anguininae</taxon>
        <taxon>Ditylenchus</taxon>
    </lineage>
</organism>
<dbReference type="Proteomes" id="UP001201812">
    <property type="component" value="Unassembled WGS sequence"/>
</dbReference>
<reference evidence="2" key="1">
    <citation type="submission" date="2022-01" db="EMBL/GenBank/DDBJ databases">
        <title>Genome Sequence Resource for Two Populations of Ditylenchus destructor, the Migratory Endoparasitic Phytonematode.</title>
        <authorList>
            <person name="Zhang H."/>
            <person name="Lin R."/>
            <person name="Xie B."/>
        </authorList>
    </citation>
    <scope>NUCLEOTIDE SEQUENCE</scope>
    <source>
        <strain evidence="2">BazhouSP</strain>
    </source>
</reference>
<accession>A0AAD4MWJ6</accession>